<proteinExistence type="predicted"/>
<dbReference type="EMBL" id="JBHTCG010000001">
    <property type="protein sequence ID" value="MFC7380692.1"/>
    <property type="molecule type" value="Genomic_DNA"/>
</dbReference>
<evidence type="ECO:0000313" key="2">
    <source>
        <dbReference type="Proteomes" id="UP001596496"/>
    </source>
</evidence>
<name>A0ABW2NWQ2_9ACTN</name>
<sequence>MSEYQYYEFVAIDRPLTDDERAEVHSISPDARVTSTTFADDDTSGEFGGDPALMMERYYDAHVYVADWGAAQVMLRIPGKLLGIDAVEPYLLDERVEAWVAGEHLILDFRSEDEDADPIEAPDRLLPAMAGLRAELASGDLRPLYLAWLAAIGAWERDEDAFDEEMEDEQEPPVPPGMASLTPAQRALADFLRLDADLLATAATASPEPPSGRDDPLTAWLEGLPEQDKNALLLRAVRGDADRVRMEVLHRFREGTPLRADARQDVPRRTVAQLLDATAARRSG</sequence>
<keyword evidence="2" id="KW-1185">Reference proteome</keyword>
<comment type="caution">
    <text evidence="1">The sequence shown here is derived from an EMBL/GenBank/DDBJ whole genome shotgun (WGS) entry which is preliminary data.</text>
</comment>
<organism evidence="1 2">
    <name type="scientific">Sphaerisporangium rhizosphaerae</name>
    <dbReference type="NCBI Taxonomy" id="2269375"/>
    <lineage>
        <taxon>Bacteria</taxon>
        <taxon>Bacillati</taxon>
        <taxon>Actinomycetota</taxon>
        <taxon>Actinomycetes</taxon>
        <taxon>Streptosporangiales</taxon>
        <taxon>Streptosporangiaceae</taxon>
        <taxon>Sphaerisporangium</taxon>
    </lineage>
</organism>
<protein>
    <submittedName>
        <fullName evidence="1">Uncharacterized protein</fullName>
    </submittedName>
</protein>
<dbReference type="RefSeq" id="WP_380823722.1">
    <property type="nucleotide sequence ID" value="NZ_JBHTCG010000001.1"/>
</dbReference>
<evidence type="ECO:0000313" key="1">
    <source>
        <dbReference type="EMBL" id="MFC7380692.1"/>
    </source>
</evidence>
<dbReference type="Proteomes" id="UP001596496">
    <property type="component" value="Unassembled WGS sequence"/>
</dbReference>
<reference evidence="2" key="1">
    <citation type="journal article" date="2019" name="Int. J. Syst. Evol. Microbiol.">
        <title>The Global Catalogue of Microorganisms (GCM) 10K type strain sequencing project: providing services to taxonomists for standard genome sequencing and annotation.</title>
        <authorList>
            <consortium name="The Broad Institute Genomics Platform"/>
            <consortium name="The Broad Institute Genome Sequencing Center for Infectious Disease"/>
            <person name="Wu L."/>
            <person name="Ma J."/>
        </authorList>
    </citation>
    <scope>NUCLEOTIDE SEQUENCE [LARGE SCALE GENOMIC DNA]</scope>
    <source>
        <strain evidence="2">CECT 7649</strain>
    </source>
</reference>
<gene>
    <name evidence="1" type="ORF">ACFQSB_00660</name>
</gene>
<accession>A0ABW2NWQ2</accession>